<evidence type="ECO:0000313" key="2">
    <source>
        <dbReference type="EMBL" id="MBW4434002.1"/>
    </source>
</evidence>
<organism evidence="2 3">
    <name type="scientific">Pelatocladus maniniholoensis HA4357-MV3</name>
    <dbReference type="NCBI Taxonomy" id="1117104"/>
    <lineage>
        <taxon>Bacteria</taxon>
        <taxon>Bacillati</taxon>
        <taxon>Cyanobacteriota</taxon>
        <taxon>Cyanophyceae</taxon>
        <taxon>Nostocales</taxon>
        <taxon>Nostocaceae</taxon>
        <taxon>Pelatocladus</taxon>
    </lineage>
</organism>
<dbReference type="InterPro" id="IPR011335">
    <property type="entry name" value="Restrct_endonuc-II-like"/>
</dbReference>
<dbReference type="Gene3D" id="3.40.960.10">
    <property type="entry name" value="VSR Endonuclease"/>
    <property type="match status" value="1"/>
</dbReference>
<keyword evidence="2" id="KW-0540">Nuclease</keyword>
<reference evidence="2" key="2">
    <citation type="journal article" date="2022" name="Microbiol. Resour. Announc.">
        <title>Metagenome Sequencing to Explore Phylogenomics of Terrestrial Cyanobacteria.</title>
        <authorList>
            <person name="Ward R.D."/>
            <person name="Stajich J.E."/>
            <person name="Johansen J.R."/>
            <person name="Huntemann M."/>
            <person name="Clum A."/>
            <person name="Foster B."/>
            <person name="Foster B."/>
            <person name="Roux S."/>
            <person name="Palaniappan K."/>
            <person name="Varghese N."/>
            <person name="Mukherjee S."/>
            <person name="Reddy T.B.K."/>
            <person name="Daum C."/>
            <person name="Copeland A."/>
            <person name="Chen I.A."/>
            <person name="Ivanova N.N."/>
            <person name="Kyrpides N.C."/>
            <person name="Shapiro N."/>
            <person name="Eloe-Fadrosh E.A."/>
            <person name="Pietrasiak N."/>
        </authorList>
    </citation>
    <scope>NUCLEOTIDE SEQUENCE</scope>
    <source>
        <strain evidence="2">HA4357-MV3</strain>
    </source>
</reference>
<keyword evidence="2" id="KW-0255">Endonuclease</keyword>
<sequence>MPSTVRYDKVTSKRLYHPWTECESILSKALINADINFTCHVPIDGEIADFVFTGSDLIVEVDGSYYHSQHKKLLDEQKHAYLESKGFTVIHFTNRAVRESTRGVVAAIRRHLSLS</sequence>
<dbReference type="Proteomes" id="UP000813215">
    <property type="component" value="Unassembled WGS sequence"/>
</dbReference>
<dbReference type="InterPro" id="IPR007569">
    <property type="entry name" value="DUF559"/>
</dbReference>
<reference evidence="2" key="1">
    <citation type="submission" date="2021-05" db="EMBL/GenBank/DDBJ databases">
        <authorList>
            <person name="Pietrasiak N."/>
            <person name="Ward R."/>
            <person name="Stajich J.E."/>
            <person name="Kurbessoian T."/>
        </authorList>
    </citation>
    <scope>NUCLEOTIDE SEQUENCE</scope>
    <source>
        <strain evidence="2">HA4357-MV3</strain>
    </source>
</reference>
<keyword evidence="2" id="KW-0378">Hydrolase</keyword>
<dbReference type="Pfam" id="PF04480">
    <property type="entry name" value="DUF559"/>
    <property type="match status" value="1"/>
</dbReference>
<dbReference type="GO" id="GO:0004519">
    <property type="term" value="F:endonuclease activity"/>
    <property type="evidence" value="ECO:0007669"/>
    <property type="project" value="UniProtKB-KW"/>
</dbReference>
<evidence type="ECO:0000259" key="1">
    <source>
        <dbReference type="Pfam" id="PF04480"/>
    </source>
</evidence>
<dbReference type="SUPFAM" id="SSF52980">
    <property type="entry name" value="Restriction endonuclease-like"/>
    <property type="match status" value="1"/>
</dbReference>
<name>A0A9E3HBE2_9NOST</name>
<dbReference type="PANTHER" id="PTHR38590:SF1">
    <property type="entry name" value="BLL0828 PROTEIN"/>
    <property type="match status" value="1"/>
</dbReference>
<dbReference type="PANTHER" id="PTHR38590">
    <property type="entry name" value="BLL0828 PROTEIN"/>
    <property type="match status" value="1"/>
</dbReference>
<evidence type="ECO:0000313" key="3">
    <source>
        <dbReference type="Proteomes" id="UP000813215"/>
    </source>
</evidence>
<protein>
    <submittedName>
        <fullName evidence="2">Endonuclease domain-containing protein</fullName>
    </submittedName>
</protein>
<dbReference type="InterPro" id="IPR047216">
    <property type="entry name" value="Endonuclease_DUF559_bact"/>
</dbReference>
<dbReference type="AlphaFoldDB" id="A0A9E3HBE2"/>
<dbReference type="EMBL" id="JAHHHW010000119">
    <property type="protein sequence ID" value="MBW4434002.1"/>
    <property type="molecule type" value="Genomic_DNA"/>
</dbReference>
<proteinExistence type="predicted"/>
<comment type="caution">
    <text evidence="2">The sequence shown here is derived from an EMBL/GenBank/DDBJ whole genome shotgun (WGS) entry which is preliminary data.</text>
</comment>
<feature type="domain" description="DUF559" evidence="1">
    <location>
        <begin position="10"/>
        <end position="112"/>
    </location>
</feature>
<gene>
    <name evidence="2" type="ORF">KME28_20385</name>
</gene>
<accession>A0A9E3HBE2</accession>